<accession>A0A4Z2HXK1</accession>
<dbReference type="AlphaFoldDB" id="A0A4Z2HXK1"/>
<keyword evidence="2" id="KW-0812">Transmembrane</keyword>
<gene>
    <name evidence="3" type="ORF">EYF80_019180</name>
</gene>
<evidence type="ECO:0000256" key="2">
    <source>
        <dbReference type="SAM" id="Phobius"/>
    </source>
</evidence>
<dbReference type="EMBL" id="SRLO01000161">
    <property type="protein sequence ID" value="TNN70596.1"/>
    <property type="molecule type" value="Genomic_DNA"/>
</dbReference>
<evidence type="ECO:0000313" key="4">
    <source>
        <dbReference type="Proteomes" id="UP000314294"/>
    </source>
</evidence>
<name>A0A4Z2HXK1_9TELE</name>
<organism evidence="3 4">
    <name type="scientific">Liparis tanakae</name>
    <name type="common">Tanaka's snailfish</name>
    <dbReference type="NCBI Taxonomy" id="230148"/>
    <lineage>
        <taxon>Eukaryota</taxon>
        <taxon>Metazoa</taxon>
        <taxon>Chordata</taxon>
        <taxon>Craniata</taxon>
        <taxon>Vertebrata</taxon>
        <taxon>Euteleostomi</taxon>
        <taxon>Actinopterygii</taxon>
        <taxon>Neopterygii</taxon>
        <taxon>Teleostei</taxon>
        <taxon>Neoteleostei</taxon>
        <taxon>Acanthomorphata</taxon>
        <taxon>Eupercaria</taxon>
        <taxon>Perciformes</taxon>
        <taxon>Cottioidei</taxon>
        <taxon>Cottales</taxon>
        <taxon>Liparidae</taxon>
        <taxon>Liparis</taxon>
    </lineage>
</organism>
<dbReference type="Proteomes" id="UP000314294">
    <property type="component" value="Unassembled WGS sequence"/>
</dbReference>
<keyword evidence="2" id="KW-0472">Membrane</keyword>
<keyword evidence="4" id="KW-1185">Reference proteome</keyword>
<feature type="region of interest" description="Disordered" evidence="1">
    <location>
        <begin position="19"/>
        <end position="43"/>
    </location>
</feature>
<evidence type="ECO:0000256" key="1">
    <source>
        <dbReference type="SAM" id="MobiDB-lite"/>
    </source>
</evidence>
<feature type="transmembrane region" description="Helical" evidence="2">
    <location>
        <begin position="107"/>
        <end position="132"/>
    </location>
</feature>
<comment type="caution">
    <text evidence="3">The sequence shown here is derived from an EMBL/GenBank/DDBJ whole genome shotgun (WGS) entry which is preliminary data.</text>
</comment>
<evidence type="ECO:0000313" key="3">
    <source>
        <dbReference type="EMBL" id="TNN70596.1"/>
    </source>
</evidence>
<keyword evidence="2" id="KW-1133">Transmembrane helix</keyword>
<proteinExistence type="predicted"/>
<sequence>MERQRACWMTNWSGSQTQTWLGQGRRQEQATTPDKISLKRQKQRSRASMTSFILANTTNLARYGTQISSRSLQLHSPVMLQSSRRQGTASPRWPTGWPSADRGGTGIVIVIGLWNFLLLGSTVTMGLKVALLPRTALAMPTRIFLVSAPCGNEAWTMGTVLLDSRPPSGPMWFDSCLIRDTTAKY</sequence>
<protein>
    <submittedName>
        <fullName evidence="3">Uncharacterized protein</fullName>
    </submittedName>
</protein>
<reference evidence="3 4" key="1">
    <citation type="submission" date="2019-03" db="EMBL/GenBank/DDBJ databases">
        <title>First draft genome of Liparis tanakae, snailfish: a comprehensive survey of snailfish specific genes.</title>
        <authorList>
            <person name="Kim W."/>
            <person name="Song I."/>
            <person name="Jeong J.-H."/>
            <person name="Kim D."/>
            <person name="Kim S."/>
            <person name="Ryu S."/>
            <person name="Song J.Y."/>
            <person name="Lee S.K."/>
        </authorList>
    </citation>
    <scope>NUCLEOTIDE SEQUENCE [LARGE SCALE GENOMIC DNA]</scope>
    <source>
        <tissue evidence="3">Muscle</tissue>
    </source>
</reference>